<evidence type="ECO:0000313" key="1">
    <source>
        <dbReference type="EMBL" id="QTR54411.1"/>
    </source>
</evidence>
<dbReference type="AlphaFoldDB" id="A0A975IHQ7"/>
<name>A0A975IHQ7_9GAMM</name>
<gene>
    <name evidence="1" type="ORF">J9260_04760</name>
</gene>
<accession>A0A975IHQ7</accession>
<dbReference type="RefSeq" id="WP_210219902.1">
    <property type="nucleotide sequence ID" value="NZ_CP072793.1"/>
</dbReference>
<evidence type="ECO:0000313" key="2">
    <source>
        <dbReference type="Proteomes" id="UP000672009"/>
    </source>
</evidence>
<proteinExistence type="predicted"/>
<dbReference type="Proteomes" id="UP000672009">
    <property type="component" value="Chromosome"/>
</dbReference>
<reference evidence="1" key="1">
    <citation type="submission" date="2021-04" db="EMBL/GenBank/DDBJ databases">
        <title>Genomics, taxonomy and metabolism of representatives of sulfur bacteria of the genus Thiothrix: Thiothrix fructosivorans QT, Thiothrix unzii A1T and three new species, Thiothrix subterranea sp. nov., Thiothrix litoralis sp. nov. and 'Candidatus Thiothrix anitrata' sp. nov.</title>
        <authorList>
            <person name="Ravin N.V."/>
            <person name="Smolyakov D."/>
            <person name="Rudenko T.S."/>
            <person name="Mardanov A.V."/>
            <person name="Beletsky A.V."/>
            <person name="Markov N.D."/>
            <person name="Fomenkov A.I."/>
            <person name="Roberts R.J."/>
            <person name="Karnachuk O.V."/>
            <person name="Novikov A."/>
            <person name="Grabovich M.Y."/>
        </authorList>
    </citation>
    <scope>NUCLEOTIDE SEQUENCE</scope>
    <source>
        <strain evidence="1">A1</strain>
    </source>
</reference>
<keyword evidence="2" id="KW-1185">Reference proteome</keyword>
<protein>
    <submittedName>
        <fullName evidence="1">Uncharacterized protein</fullName>
    </submittedName>
</protein>
<dbReference type="KEGG" id="tun:J9260_04760"/>
<sequence length="116" mass="13367">MIQHAIASYRTIHRHVRHGVWAEIHLYDVHNAMVGSIYFMDDDEDLRPAVSSPRIMLYWPDRRLESTIRLLRSGSSVVLVYKAPNEAFLTDSFVMTSPPADVHITEEECSVWDCPP</sequence>
<dbReference type="EMBL" id="CP072793">
    <property type="protein sequence ID" value="QTR54411.1"/>
    <property type="molecule type" value="Genomic_DNA"/>
</dbReference>
<organism evidence="1 2">
    <name type="scientific">Thiothrix unzii</name>
    <dbReference type="NCBI Taxonomy" id="111769"/>
    <lineage>
        <taxon>Bacteria</taxon>
        <taxon>Pseudomonadati</taxon>
        <taxon>Pseudomonadota</taxon>
        <taxon>Gammaproteobacteria</taxon>
        <taxon>Thiotrichales</taxon>
        <taxon>Thiotrichaceae</taxon>
        <taxon>Thiothrix</taxon>
    </lineage>
</organism>